<accession>A0A9X1TFK8</accession>
<organism evidence="2 3">
    <name type="scientific">Dyadobacter chenwenxiniae</name>
    <dbReference type="NCBI Taxonomy" id="2906456"/>
    <lineage>
        <taxon>Bacteria</taxon>
        <taxon>Pseudomonadati</taxon>
        <taxon>Bacteroidota</taxon>
        <taxon>Cytophagia</taxon>
        <taxon>Cytophagales</taxon>
        <taxon>Spirosomataceae</taxon>
        <taxon>Dyadobacter</taxon>
    </lineage>
</organism>
<feature type="domain" description="Arm DNA-binding" evidence="1">
    <location>
        <begin position="10"/>
        <end position="50"/>
    </location>
</feature>
<evidence type="ECO:0000259" key="1">
    <source>
        <dbReference type="Pfam" id="PF17293"/>
    </source>
</evidence>
<dbReference type="EMBL" id="JAJTTC010000003">
    <property type="protein sequence ID" value="MCF0062800.1"/>
    <property type="molecule type" value="Genomic_DNA"/>
</dbReference>
<dbReference type="RefSeq" id="WP_234655877.1">
    <property type="nucleotide sequence ID" value="NZ_CP094997.1"/>
</dbReference>
<dbReference type="Pfam" id="PF17293">
    <property type="entry name" value="Arm-DNA-bind_5"/>
    <property type="match status" value="1"/>
</dbReference>
<evidence type="ECO:0000313" key="3">
    <source>
        <dbReference type="Proteomes" id="UP001139000"/>
    </source>
</evidence>
<gene>
    <name evidence="2" type="ORF">LXM26_14935</name>
</gene>
<keyword evidence="3" id="KW-1185">Reference proteome</keyword>
<reference evidence="2" key="1">
    <citation type="submission" date="2021-12" db="EMBL/GenBank/DDBJ databases">
        <title>Novel species in genus Dyadobacter.</title>
        <authorList>
            <person name="Ma C."/>
        </authorList>
    </citation>
    <scope>NUCLEOTIDE SEQUENCE</scope>
    <source>
        <strain evidence="2">LJ419</strain>
    </source>
</reference>
<name>A0A9X1TFK8_9BACT</name>
<proteinExistence type="predicted"/>
<protein>
    <recommendedName>
        <fullName evidence="1">Arm DNA-binding domain-containing protein</fullName>
    </recommendedName>
</protein>
<dbReference type="InterPro" id="IPR035386">
    <property type="entry name" value="Arm-DNA-bind_5"/>
</dbReference>
<sequence>MKTKISLLLYLKKPKNYLKGPVPIYLRITVESKRAEFTTGRECEPSRWNAVAG</sequence>
<comment type="caution">
    <text evidence="2">The sequence shown here is derived from an EMBL/GenBank/DDBJ whole genome shotgun (WGS) entry which is preliminary data.</text>
</comment>
<evidence type="ECO:0000313" key="2">
    <source>
        <dbReference type="EMBL" id="MCF0062800.1"/>
    </source>
</evidence>
<dbReference type="AlphaFoldDB" id="A0A9X1TFK8"/>
<dbReference type="Proteomes" id="UP001139000">
    <property type="component" value="Unassembled WGS sequence"/>
</dbReference>